<dbReference type="InterPro" id="IPR051718">
    <property type="entry name" value="ARF_GTPase-activating"/>
</dbReference>
<reference evidence="9" key="1">
    <citation type="submission" date="2020-01" db="EMBL/GenBank/DDBJ databases">
        <title>Genome Sequencing of Three Apophysomyces-Like Fungal Strains Confirms a Novel Fungal Genus in the Mucoromycota with divergent Burkholderia-like Endosymbiotic Bacteria.</title>
        <authorList>
            <person name="Stajich J.E."/>
            <person name="Macias A.M."/>
            <person name="Carter-House D."/>
            <person name="Lovett B."/>
            <person name="Kasson L.R."/>
            <person name="Berry K."/>
            <person name="Grigoriev I."/>
            <person name="Chang Y."/>
            <person name="Spatafora J."/>
            <person name="Kasson M.T."/>
        </authorList>
    </citation>
    <scope>NUCLEOTIDE SEQUENCE</scope>
    <source>
        <strain evidence="9">NRRL A-21654</strain>
    </source>
</reference>
<dbReference type="InterPro" id="IPR015940">
    <property type="entry name" value="UBA"/>
</dbReference>
<evidence type="ECO:0000259" key="7">
    <source>
        <dbReference type="PROSITE" id="PS50030"/>
    </source>
</evidence>
<dbReference type="InterPro" id="IPR037278">
    <property type="entry name" value="ARFGAP/RecO"/>
</dbReference>
<evidence type="ECO:0008006" key="11">
    <source>
        <dbReference type="Google" id="ProtNLM"/>
    </source>
</evidence>
<dbReference type="InterPro" id="IPR009060">
    <property type="entry name" value="UBA-like_sf"/>
</dbReference>
<dbReference type="SUPFAM" id="SSF46934">
    <property type="entry name" value="UBA-like"/>
    <property type="match status" value="2"/>
</dbReference>
<dbReference type="Proteomes" id="UP000605846">
    <property type="component" value="Unassembled WGS sequence"/>
</dbReference>
<evidence type="ECO:0000256" key="5">
    <source>
        <dbReference type="PROSITE-ProRule" id="PRU00288"/>
    </source>
</evidence>
<evidence type="ECO:0000256" key="3">
    <source>
        <dbReference type="ARBA" id="ARBA00022771"/>
    </source>
</evidence>
<dbReference type="PRINTS" id="PR00405">
    <property type="entry name" value="REVINTRACTNG"/>
</dbReference>
<dbReference type="CDD" id="cd08204">
    <property type="entry name" value="ArfGap"/>
    <property type="match status" value="1"/>
</dbReference>
<dbReference type="Gene3D" id="1.10.8.10">
    <property type="entry name" value="DNA helicase RuvA subunit, C-terminal domain"/>
    <property type="match status" value="2"/>
</dbReference>
<evidence type="ECO:0000256" key="2">
    <source>
        <dbReference type="ARBA" id="ARBA00022723"/>
    </source>
</evidence>
<evidence type="ECO:0000313" key="9">
    <source>
        <dbReference type="EMBL" id="KAF7725700.1"/>
    </source>
</evidence>
<dbReference type="PROSITE" id="PS50115">
    <property type="entry name" value="ARFGAP"/>
    <property type="match status" value="1"/>
</dbReference>
<dbReference type="SMART" id="SM00165">
    <property type="entry name" value="UBA"/>
    <property type="match status" value="2"/>
</dbReference>
<feature type="region of interest" description="Disordered" evidence="6">
    <location>
        <begin position="266"/>
        <end position="288"/>
    </location>
</feature>
<keyword evidence="4" id="KW-0862">Zinc</keyword>
<feature type="region of interest" description="Disordered" evidence="6">
    <location>
        <begin position="452"/>
        <end position="480"/>
    </location>
</feature>
<evidence type="ECO:0000313" key="10">
    <source>
        <dbReference type="Proteomes" id="UP000605846"/>
    </source>
</evidence>
<feature type="domain" description="Arf-GAP" evidence="8">
    <location>
        <begin position="14"/>
        <end position="135"/>
    </location>
</feature>
<dbReference type="InterPro" id="IPR001164">
    <property type="entry name" value="ArfGAP_dom"/>
</dbReference>
<keyword evidence="2" id="KW-0479">Metal-binding</keyword>
<feature type="region of interest" description="Disordered" evidence="6">
    <location>
        <begin position="309"/>
        <end position="332"/>
    </location>
</feature>
<proteinExistence type="predicted"/>
<dbReference type="FunFam" id="1.10.220.150:FF:000009">
    <property type="entry name" value="stromal membrane-associated protein 1 isoform X1"/>
    <property type="match status" value="1"/>
</dbReference>
<dbReference type="Pfam" id="PF00627">
    <property type="entry name" value="UBA"/>
    <property type="match status" value="1"/>
</dbReference>
<dbReference type="SUPFAM" id="SSF57863">
    <property type="entry name" value="ArfGap/RecO-like zinc finger"/>
    <property type="match status" value="1"/>
</dbReference>
<keyword evidence="10" id="KW-1185">Reference proteome</keyword>
<evidence type="ECO:0000256" key="1">
    <source>
        <dbReference type="ARBA" id="ARBA00022468"/>
    </source>
</evidence>
<dbReference type="PANTHER" id="PTHR45705:SF1">
    <property type="entry name" value="FI20236P1"/>
    <property type="match status" value="1"/>
</dbReference>
<dbReference type="Pfam" id="PF01412">
    <property type="entry name" value="ArfGap"/>
    <property type="match status" value="1"/>
</dbReference>
<dbReference type="SMART" id="SM00105">
    <property type="entry name" value="ArfGap"/>
    <property type="match status" value="1"/>
</dbReference>
<dbReference type="PROSITE" id="PS50030">
    <property type="entry name" value="UBA"/>
    <property type="match status" value="2"/>
</dbReference>
<dbReference type="GO" id="GO:0005096">
    <property type="term" value="F:GTPase activator activity"/>
    <property type="evidence" value="ECO:0007669"/>
    <property type="project" value="UniProtKB-KW"/>
</dbReference>
<dbReference type="InterPro" id="IPR038508">
    <property type="entry name" value="ArfGAP_dom_sf"/>
</dbReference>
<feature type="domain" description="UBA" evidence="7">
    <location>
        <begin position="162"/>
        <end position="205"/>
    </location>
</feature>
<evidence type="ECO:0000256" key="6">
    <source>
        <dbReference type="SAM" id="MobiDB-lite"/>
    </source>
</evidence>
<name>A0A8H7BRF9_9FUNG</name>
<sequence>MAEKQTKATQERHERMLLELLKTPGNECCADCRAKNPRWASYSLGIFLCIRCAGLHRKMGTHISRVKSVTMDQWTLEQIEMMRKGGGNNQVNAKVNPHPEKHPLPLEVDDEHAIEKYVRNKWEKRMFTEEAETPRRANTLDPYARLQSVPKRSSSVPVILQDRDSYTTALAQLRQMGFRDDERNLQILRQTQGSVEASVDILSRLPGVQKPVFAAGTGASDEQKISQLCSMGYTDIAENQDVLRRSGGNLEVAISLLKDARNTSNATSNVSLNFPPSPQQLAGRAQSSEERLSHKLAGTKTGNLLDIEQPNTATRTPSNPFHTSFPPQQSPSVYSSAVNPFSVAPAIQQVQPSVGFSQNGIGGVSIQPQVTGMQQSVFQQGLMQPASTGSSNPFSQMANNGPVTPSGTFSNHLPSSPSQAPYTSYPFHTSMAQSTFHSPQQQQQLPQMNYFTSQPSVTTNGNHMPIANSASNPWGSSSFF</sequence>
<evidence type="ECO:0000256" key="4">
    <source>
        <dbReference type="ARBA" id="ARBA00022833"/>
    </source>
</evidence>
<dbReference type="AlphaFoldDB" id="A0A8H7BRF9"/>
<comment type="caution">
    <text evidence="9">The sequence shown here is derived from an EMBL/GenBank/DDBJ whole genome shotgun (WGS) entry which is preliminary data.</text>
</comment>
<dbReference type="GO" id="GO:0008270">
    <property type="term" value="F:zinc ion binding"/>
    <property type="evidence" value="ECO:0007669"/>
    <property type="project" value="UniProtKB-KW"/>
</dbReference>
<organism evidence="9 10">
    <name type="scientific">Apophysomyces ossiformis</name>
    <dbReference type="NCBI Taxonomy" id="679940"/>
    <lineage>
        <taxon>Eukaryota</taxon>
        <taxon>Fungi</taxon>
        <taxon>Fungi incertae sedis</taxon>
        <taxon>Mucoromycota</taxon>
        <taxon>Mucoromycotina</taxon>
        <taxon>Mucoromycetes</taxon>
        <taxon>Mucorales</taxon>
        <taxon>Mucorineae</taxon>
        <taxon>Mucoraceae</taxon>
        <taxon>Apophysomyces</taxon>
    </lineage>
</organism>
<dbReference type="EMBL" id="JABAYA010000091">
    <property type="protein sequence ID" value="KAF7725700.1"/>
    <property type="molecule type" value="Genomic_DNA"/>
</dbReference>
<keyword evidence="1" id="KW-0343">GTPase activation</keyword>
<dbReference type="Gene3D" id="1.10.220.150">
    <property type="entry name" value="Arf GTPase activating protein"/>
    <property type="match status" value="1"/>
</dbReference>
<accession>A0A8H7BRF9</accession>
<dbReference type="GO" id="GO:0005737">
    <property type="term" value="C:cytoplasm"/>
    <property type="evidence" value="ECO:0007669"/>
    <property type="project" value="TreeGrafter"/>
</dbReference>
<evidence type="ECO:0000259" key="8">
    <source>
        <dbReference type="PROSITE" id="PS50115"/>
    </source>
</evidence>
<keyword evidence="3 5" id="KW-0863">Zinc-finger</keyword>
<protein>
    <recommendedName>
        <fullName evidence="11">ArfGap-domain-containing protein</fullName>
    </recommendedName>
</protein>
<feature type="region of interest" description="Disordered" evidence="6">
    <location>
        <begin position="383"/>
        <end position="426"/>
    </location>
</feature>
<dbReference type="OrthoDB" id="10266696at2759"/>
<gene>
    <name evidence="9" type="ORF">EC973_009417</name>
</gene>
<dbReference type="PANTHER" id="PTHR45705">
    <property type="entry name" value="FI20236P1"/>
    <property type="match status" value="1"/>
</dbReference>
<feature type="domain" description="UBA" evidence="7">
    <location>
        <begin position="219"/>
        <end position="260"/>
    </location>
</feature>